<dbReference type="EMBL" id="SHMQ01000037">
    <property type="protein sequence ID" value="RZV37417.1"/>
    <property type="molecule type" value="Genomic_DNA"/>
</dbReference>
<dbReference type="GO" id="GO:0016787">
    <property type="term" value="F:hydrolase activity"/>
    <property type="evidence" value="ECO:0007669"/>
    <property type="project" value="UniProtKB-KW"/>
</dbReference>
<reference evidence="7 8" key="1">
    <citation type="submission" date="2019-01" db="EMBL/GenBank/DDBJ databases">
        <title>Insights into ecological role of a new deltaproteobacterial order Candidatus Sinidesulfobacterales (Sva0485) by metagenomics and metatranscriptomics.</title>
        <authorList>
            <person name="Tan S."/>
            <person name="Liu J."/>
            <person name="Fang Y."/>
            <person name="Hedlund B."/>
            <person name="Lian Z.-H."/>
            <person name="Huang L.-Y."/>
            <person name="Li J.-T."/>
            <person name="Huang L.-N."/>
            <person name="Li W.-J."/>
            <person name="Jiang H.-C."/>
            <person name="Dong H.-L."/>
            <person name="Shu W.-S."/>
        </authorList>
    </citation>
    <scope>NUCLEOTIDE SEQUENCE [LARGE SCALE GENOMIC DNA]</scope>
    <source>
        <strain evidence="7">AP4</strain>
    </source>
</reference>
<dbReference type="InterPro" id="IPR037038">
    <property type="entry name" value="HepT-like_sf"/>
</dbReference>
<evidence type="ECO:0000256" key="2">
    <source>
        <dbReference type="ARBA" id="ARBA00022649"/>
    </source>
</evidence>
<evidence type="ECO:0000256" key="3">
    <source>
        <dbReference type="ARBA" id="ARBA00022722"/>
    </source>
</evidence>
<accession>A0A520X889</accession>
<dbReference type="Gene3D" id="1.20.120.580">
    <property type="entry name" value="bsu32300-like"/>
    <property type="match status" value="1"/>
</dbReference>
<sequence>ILLRFEPVKDVSDFTDSPAGMEKLDSICMPLIAIGESLKKLDKITEGELFKKYPDIEWKKAIGMRNIISHQYFDIDAEAVFQVCYIEIPRLSKTIEKMIKDIK</sequence>
<organism evidence="7 8">
    <name type="scientific">Candidatus Acidulodesulfobacterium acidiphilum</name>
    <dbReference type="NCBI Taxonomy" id="2597224"/>
    <lineage>
        <taxon>Bacteria</taxon>
        <taxon>Deltaproteobacteria</taxon>
        <taxon>Candidatus Acidulodesulfobacterales</taxon>
        <taxon>Candidatus Acidulodesulfobacterium</taxon>
    </lineage>
</organism>
<evidence type="ECO:0000313" key="7">
    <source>
        <dbReference type="EMBL" id="RZV37417.1"/>
    </source>
</evidence>
<dbReference type="GO" id="GO:0110001">
    <property type="term" value="C:toxin-antitoxin complex"/>
    <property type="evidence" value="ECO:0007669"/>
    <property type="project" value="InterPro"/>
</dbReference>
<proteinExistence type="inferred from homology"/>
<evidence type="ECO:0000256" key="6">
    <source>
        <dbReference type="ARBA" id="ARBA00024207"/>
    </source>
</evidence>
<gene>
    <name evidence="7" type="ORF">EVJ48_08890</name>
</gene>
<dbReference type="InterPro" id="IPR051813">
    <property type="entry name" value="HepT_RNase_toxin"/>
</dbReference>
<name>A0A520X889_9DELT</name>
<feature type="non-terminal residue" evidence="7">
    <location>
        <position position="1"/>
    </location>
</feature>
<comment type="similarity">
    <text evidence="6">Belongs to the HepT RNase toxin family.</text>
</comment>
<keyword evidence="2" id="KW-1277">Toxin-antitoxin system</keyword>
<dbReference type="PANTHER" id="PTHR34139:SF1">
    <property type="entry name" value="RNASE MJ1380-RELATED"/>
    <property type="match status" value="1"/>
</dbReference>
<evidence type="ECO:0000256" key="1">
    <source>
        <dbReference type="ARBA" id="ARBA00022553"/>
    </source>
</evidence>
<keyword evidence="4" id="KW-0547">Nucleotide-binding</keyword>
<dbReference type="GO" id="GO:0000166">
    <property type="term" value="F:nucleotide binding"/>
    <property type="evidence" value="ECO:0007669"/>
    <property type="project" value="UniProtKB-KW"/>
</dbReference>
<protein>
    <submittedName>
        <fullName evidence="7">DUF86 domain-containing protein</fullName>
    </submittedName>
</protein>
<keyword evidence="3" id="KW-0540">Nuclease</keyword>
<evidence type="ECO:0000256" key="4">
    <source>
        <dbReference type="ARBA" id="ARBA00022741"/>
    </source>
</evidence>
<dbReference type="GO" id="GO:0004540">
    <property type="term" value="F:RNA nuclease activity"/>
    <property type="evidence" value="ECO:0007669"/>
    <property type="project" value="InterPro"/>
</dbReference>
<keyword evidence="1" id="KW-0597">Phosphoprotein</keyword>
<dbReference type="PANTHER" id="PTHR34139">
    <property type="entry name" value="UPF0331 PROTEIN MJ0127"/>
    <property type="match status" value="1"/>
</dbReference>
<dbReference type="Pfam" id="PF01934">
    <property type="entry name" value="HepT-like"/>
    <property type="match status" value="1"/>
</dbReference>
<dbReference type="AlphaFoldDB" id="A0A520X889"/>
<comment type="caution">
    <text evidence="7">The sequence shown here is derived from an EMBL/GenBank/DDBJ whole genome shotgun (WGS) entry which is preliminary data.</text>
</comment>
<dbReference type="Proteomes" id="UP000322454">
    <property type="component" value="Unassembled WGS sequence"/>
</dbReference>
<evidence type="ECO:0000313" key="8">
    <source>
        <dbReference type="Proteomes" id="UP000322454"/>
    </source>
</evidence>
<keyword evidence="5" id="KW-0378">Hydrolase</keyword>
<dbReference type="InterPro" id="IPR008201">
    <property type="entry name" value="HepT-like"/>
</dbReference>
<evidence type="ECO:0000256" key="5">
    <source>
        <dbReference type="ARBA" id="ARBA00022801"/>
    </source>
</evidence>